<dbReference type="AlphaFoldDB" id="A0A644YT98"/>
<evidence type="ECO:0000313" key="1">
    <source>
        <dbReference type="EMBL" id="MPM31795.1"/>
    </source>
</evidence>
<proteinExistence type="predicted"/>
<name>A0A644YT98_9ZZZZ</name>
<sequence>MVREMTRCMDVAMAAALRWGAMQQQTGWIALTSAAARGDIQKVQDLLSRLSVWGRNFGTTPADRIAVVGIADALEEVASGRGKSLSLNWWTAYDSYGEGRHLRDASAADILRIIGARLYGDPGWQPQLADALGVREDSVRKWAAGAEIPRGVFADAFRLLAAHRNASS</sequence>
<gene>
    <name evidence="1" type="ORF">SDC9_78352</name>
</gene>
<comment type="caution">
    <text evidence="1">The sequence shown here is derived from an EMBL/GenBank/DDBJ whole genome shotgun (WGS) entry which is preliminary data.</text>
</comment>
<accession>A0A644YT98</accession>
<protein>
    <submittedName>
        <fullName evidence="1">Uncharacterized protein</fullName>
    </submittedName>
</protein>
<organism evidence="1">
    <name type="scientific">bioreactor metagenome</name>
    <dbReference type="NCBI Taxonomy" id="1076179"/>
    <lineage>
        <taxon>unclassified sequences</taxon>
        <taxon>metagenomes</taxon>
        <taxon>ecological metagenomes</taxon>
    </lineage>
</organism>
<reference evidence="1" key="1">
    <citation type="submission" date="2019-08" db="EMBL/GenBank/DDBJ databases">
        <authorList>
            <person name="Kucharzyk K."/>
            <person name="Murdoch R.W."/>
            <person name="Higgins S."/>
            <person name="Loffler F."/>
        </authorList>
    </citation>
    <scope>NUCLEOTIDE SEQUENCE</scope>
</reference>
<dbReference type="EMBL" id="VSSQ01006176">
    <property type="protein sequence ID" value="MPM31795.1"/>
    <property type="molecule type" value="Genomic_DNA"/>
</dbReference>